<organism evidence="4 5">
    <name type="scientific">Hafnia paralvei</name>
    <dbReference type="NCBI Taxonomy" id="546367"/>
    <lineage>
        <taxon>Bacteria</taxon>
        <taxon>Pseudomonadati</taxon>
        <taxon>Pseudomonadota</taxon>
        <taxon>Gammaproteobacteria</taxon>
        <taxon>Enterobacterales</taxon>
        <taxon>Hafniaceae</taxon>
        <taxon>Hafnia</taxon>
    </lineage>
</organism>
<dbReference type="InterPro" id="IPR025698">
    <property type="entry name" value="2TM_dom"/>
</dbReference>
<dbReference type="PANTHER" id="PTHR46558:SF4">
    <property type="entry name" value="DNA-BIDING PHAGE PROTEIN"/>
    <property type="match status" value="1"/>
</dbReference>
<dbReference type="CDD" id="cd00093">
    <property type="entry name" value="HTH_XRE"/>
    <property type="match status" value="1"/>
</dbReference>
<protein>
    <submittedName>
        <fullName evidence="4">Helix-turn-helix domain-containing protein</fullName>
    </submittedName>
</protein>
<keyword evidence="2" id="KW-1133">Transmembrane helix</keyword>
<gene>
    <name evidence="4" type="ORF">EYY89_10590</name>
</gene>
<evidence type="ECO:0000259" key="3">
    <source>
        <dbReference type="PROSITE" id="PS50943"/>
    </source>
</evidence>
<proteinExistence type="predicted"/>
<dbReference type="SUPFAM" id="SSF47413">
    <property type="entry name" value="lambda repressor-like DNA-binding domains"/>
    <property type="match status" value="1"/>
</dbReference>
<feature type="transmembrane region" description="Helical" evidence="2">
    <location>
        <begin position="93"/>
        <end position="114"/>
    </location>
</feature>
<evidence type="ECO:0000313" key="5">
    <source>
        <dbReference type="Proteomes" id="UP000293380"/>
    </source>
</evidence>
<evidence type="ECO:0000256" key="1">
    <source>
        <dbReference type="ARBA" id="ARBA00023125"/>
    </source>
</evidence>
<keyword evidence="2" id="KW-0472">Membrane</keyword>
<keyword evidence="2" id="KW-0812">Transmembrane</keyword>
<comment type="caution">
    <text evidence="4">The sequence shown here is derived from an EMBL/GenBank/DDBJ whole genome shotgun (WGS) entry which is preliminary data.</text>
</comment>
<reference evidence="4 5" key="1">
    <citation type="submission" date="2019-02" db="EMBL/GenBank/DDBJ databases">
        <title>Comparative genomic analysis of the Hafnia genus genomes.</title>
        <authorList>
            <person name="Zhiqiu Y."/>
            <person name="Chao Y."/>
            <person name="Yuhui D."/>
            <person name="Di H."/>
            <person name="Bin L."/>
        </authorList>
    </citation>
    <scope>NUCLEOTIDE SEQUENCE [LARGE SCALE GENOMIC DNA]</scope>
    <source>
        <strain evidence="4 5">PCM_1194</strain>
    </source>
</reference>
<sequence length="160" mass="18331">MVVKMTNSIKRLRLARGWSQEQLAEICALSVRTIQRLENGDNASLETLSALAAAFEINVSELANESQPLTETGQAADDKINAARERVEDEQKFFRSLVSALLVCGVLVVINFFTPHTTFWFIWPIGIWSAFILVKGIRIFLLRNWISQWKQRRIQKLLKK</sequence>
<feature type="domain" description="HTH cro/C1-type" evidence="3">
    <location>
        <begin position="9"/>
        <end position="62"/>
    </location>
</feature>
<dbReference type="PROSITE" id="PS50943">
    <property type="entry name" value="HTH_CROC1"/>
    <property type="match status" value="1"/>
</dbReference>
<dbReference type="InterPro" id="IPR010982">
    <property type="entry name" value="Lambda_DNA-bd_dom_sf"/>
</dbReference>
<evidence type="ECO:0000313" key="4">
    <source>
        <dbReference type="EMBL" id="TBM26903.1"/>
    </source>
</evidence>
<dbReference type="Gene3D" id="1.10.260.40">
    <property type="entry name" value="lambda repressor-like DNA-binding domains"/>
    <property type="match status" value="1"/>
</dbReference>
<dbReference type="Pfam" id="PF13239">
    <property type="entry name" value="2TM"/>
    <property type="match status" value="1"/>
</dbReference>
<dbReference type="EMBL" id="SITD01000051">
    <property type="protein sequence ID" value="TBM26903.1"/>
    <property type="molecule type" value="Genomic_DNA"/>
</dbReference>
<name>A0A4Q9EQ12_9GAMM</name>
<dbReference type="PANTHER" id="PTHR46558">
    <property type="entry name" value="TRACRIPTIONAL REGULATORY PROTEIN-RELATED-RELATED"/>
    <property type="match status" value="1"/>
</dbReference>
<dbReference type="SMART" id="SM00530">
    <property type="entry name" value="HTH_XRE"/>
    <property type="match status" value="1"/>
</dbReference>
<dbReference type="Pfam" id="PF01381">
    <property type="entry name" value="HTH_3"/>
    <property type="match status" value="1"/>
</dbReference>
<keyword evidence="1" id="KW-0238">DNA-binding</keyword>
<dbReference type="InterPro" id="IPR001387">
    <property type="entry name" value="Cro/C1-type_HTH"/>
</dbReference>
<dbReference type="GO" id="GO:0003677">
    <property type="term" value="F:DNA binding"/>
    <property type="evidence" value="ECO:0007669"/>
    <property type="project" value="UniProtKB-KW"/>
</dbReference>
<dbReference type="Proteomes" id="UP000293380">
    <property type="component" value="Unassembled WGS sequence"/>
</dbReference>
<evidence type="ECO:0000256" key="2">
    <source>
        <dbReference type="SAM" id="Phobius"/>
    </source>
</evidence>
<dbReference type="AlphaFoldDB" id="A0A4Q9EQ12"/>
<accession>A0A4Q9EQ12</accession>
<feature type="transmembrane region" description="Helical" evidence="2">
    <location>
        <begin position="120"/>
        <end position="142"/>
    </location>
</feature>